<dbReference type="GO" id="GO:0005840">
    <property type="term" value="C:ribosome"/>
    <property type="evidence" value="ECO:0007669"/>
    <property type="project" value="UniProtKB-KW"/>
</dbReference>
<dbReference type="AlphaFoldDB" id="A0A2M7RIW3"/>
<dbReference type="SUPFAM" id="SSF47060">
    <property type="entry name" value="S15/NS1 RNA-binding domain"/>
    <property type="match status" value="1"/>
</dbReference>
<evidence type="ECO:0000256" key="2">
    <source>
        <dbReference type="ARBA" id="ARBA00023274"/>
    </source>
</evidence>
<keyword evidence="4" id="KW-0699">rRNA-binding</keyword>
<dbReference type="InterPro" id="IPR000589">
    <property type="entry name" value="Ribosomal_uS15"/>
</dbReference>
<sequence length="88" mass="10315">MLSTKKKQKIIGSYQCHPKDTGSAEVQIALLTQQIKTLASHLKKHPKDIHSRRGLLTMVGKRRKFLNYLHHHNEERYQKMAKKLELEV</sequence>
<evidence type="ECO:0000256" key="3">
    <source>
        <dbReference type="ARBA" id="ARBA00064542"/>
    </source>
</evidence>
<evidence type="ECO:0000256" key="4">
    <source>
        <dbReference type="HAMAP-Rule" id="MF_01343"/>
    </source>
</evidence>
<dbReference type="SMART" id="SM01387">
    <property type="entry name" value="Ribosomal_S15"/>
    <property type="match status" value="1"/>
</dbReference>
<dbReference type="Gene3D" id="1.10.287.10">
    <property type="entry name" value="S15/NS1, RNA-binding"/>
    <property type="match status" value="1"/>
</dbReference>
<dbReference type="PANTHER" id="PTHR23321:SF26">
    <property type="entry name" value="SMALL RIBOSOMAL SUBUNIT PROTEIN US15M"/>
    <property type="match status" value="1"/>
</dbReference>
<dbReference type="GO" id="GO:0006412">
    <property type="term" value="P:translation"/>
    <property type="evidence" value="ECO:0007669"/>
    <property type="project" value="UniProtKB-UniRule"/>
</dbReference>
<keyword evidence="2 4" id="KW-0687">Ribonucleoprotein</keyword>
<comment type="caution">
    <text evidence="6">The sequence shown here is derived from an EMBL/GenBank/DDBJ whole genome shotgun (WGS) entry which is preliminary data.</text>
</comment>
<dbReference type="NCBIfam" id="TIGR00952">
    <property type="entry name" value="S15_bact"/>
    <property type="match status" value="1"/>
</dbReference>
<dbReference type="HAMAP" id="MF_01343_B">
    <property type="entry name" value="Ribosomal_uS15_B"/>
    <property type="match status" value="1"/>
</dbReference>
<dbReference type="Proteomes" id="UP000230238">
    <property type="component" value="Unassembled WGS sequence"/>
</dbReference>
<gene>
    <name evidence="4 6" type="primary">rpsO</name>
    <name evidence="6" type="ORF">COY65_00690</name>
</gene>
<dbReference type="Pfam" id="PF00312">
    <property type="entry name" value="Ribosomal_S15"/>
    <property type="match status" value="1"/>
</dbReference>
<comment type="subunit">
    <text evidence="3 4">Part of the 30S ribosomal subunit. Forms a bridge to the 50S subunit in the 70S ribosome, contacting the 23S rRNA.</text>
</comment>
<comment type="function">
    <text evidence="4">Forms an intersubunit bridge (bridge B4) with the 23S rRNA of the 50S subunit in the ribosome.</text>
</comment>
<dbReference type="GO" id="GO:1990904">
    <property type="term" value="C:ribonucleoprotein complex"/>
    <property type="evidence" value="ECO:0007669"/>
    <property type="project" value="UniProtKB-KW"/>
</dbReference>
<proteinExistence type="inferred from homology"/>
<dbReference type="InterPro" id="IPR005290">
    <property type="entry name" value="Ribosomal_uS15_bac-type"/>
</dbReference>
<dbReference type="GO" id="GO:0005737">
    <property type="term" value="C:cytoplasm"/>
    <property type="evidence" value="ECO:0007669"/>
    <property type="project" value="UniProtKB-ARBA"/>
</dbReference>
<evidence type="ECO:0000256" key="5">
    <source>
        <dbReference type="RuleBase" id="RU003919"/>
    </source>
</evidence>
<protein>
    <recommendedName>
        <fullName evidence="4">Small ribosomal subunit protein uS15</fullName>
    </recommendedName>
</protein>
<dbReference type="FunFam" id="1.10.287.10:FF:000002">
    <property type="entry name" value="30S ribosomal protein S15"/>
    <property type="match status" value="1"/>
</dbReference>
<dbReference type="InterPro" id="IPR009068">
    <property type="entry name" value="uS15_NS1_RNA-bd_sf"/>
</dbReference>
<organism evidence="6 7">
    <name type="scientific">Candidatus Jorgensenbacteria bacterium CG_4_10_14_0_8_um_filter_39_13</name>
    <dbReference type="NCBI Taxonomy" id="1974589"/>
    <lineage>
        <taxon>Bacteria</taxon>
        <taxon>Candidatus Joergenseniibacteriota</taxon>
    </lineage>
</organism>
<name>A0A2M7RIW3_9BACT</name>
<dbReference type="EMBL" id="PFME01000010">
    <property type="protein sequence ID" value="PIY96401.1"/>
    <property type="molecule type" value="Genomic_DNA"/>
</dbReference>
<evidence type="ECO:0000313" key="7">
    <source>
        <dbReference type="Proteomes" id="UP000230238"/>
    </source>
</evidence>
<evidence type="ECO:0000313" key="6">
    <source>
        <dbReference type="EMBL" id="PIY96401.1"/>
    </source>
</evidence>
<dbReference type="GO" id="GO:0003735">
    <property type="term" value="F:structural constituent of ribosome"/>
    <property type="evidence" value="ECO:0007669"/>
    <property type="project" value="InterPro"/>
</dbReference>
<dbReference type="Gene3D" id="6.10.250.3130">
    <property type="match status" value="1"/>
</dbReference>
<comment type="function">
    <text evidence="4">One of the primary rRNA binding proteins, it binds directly to 16S rRNA where it helps nucleate assembly of the platform of the 30S subunit by binding and bridging several RNA helices of the 16S rRNA.</text>
</comment>
<dbReference type="PANTHER" id="PTHR23321">
    <property type="entry name" value="RIBOSOMAL PROTEIN S15, BACTERIAL AND ORGANELLAR"/>
    <property type="match status" value="1"/>
</dbReference>
<accession>A0A2M7RIW3</accession>
<keyword evidence="4" id="KW-0694">RNA-binding</keyword>
<reference evidence="7" key="1">
    <citation type="submission" date="2017-09" db="EMBL/GenBank/DDBJ databases">
        <title>Depth-based differentiation of microbial function through sediment-hosted aquifers and enrichment of novel symbionts in the deep terrestrial subsurface.</title>
        <authorList>
            <person name="Probst A.J."/>
            <person name="Ladd B."/>
            <person name="Jarett J.K."/>
            <person name="Geller-Mcgrath D.E."/>
            <person name="Sieber C.M.K."/>
            <person name="Emerson J.B."/>
            <person name="Anantharaman K."/>
            <person name="Thomas B.C."/>
            <person name="Malmstrom R."/>
            <person name="Stieglmeier M."/>
            <person name="Klingl A."/>
            <person name="Woyke T."/>
            <person name="Ryan C.M."/>
            <person name="Banfield J.F."/>
        </authorList>
    </citation>
    <scope>NUCLEOTIDE SEQUENCE [LARGE SCALE GENOMIC DNA]</scope>
</reference>
<dbReference type="CDD" id="cd00353">
    <property type="entry name" value="Ribosomal_S15p_S13e"/>
    <property type="match status" value="1"/>
</dbReference>
<evidence type="ECO:0000256" key="1">
    <source>
        <dbReference type="ARBA" id="ARBA00022980"/>
    </source>
</evidence>
<comment type="similarity">
    <text evidence="4 5">Belongs to the universal ribosomal protein uS15 family.</text>
</comment>
<dbReference type="GO" id="GO:0019843">
    <property type="term" value="F:rRNA binding"/>
    <property type="evidence" value="ECO:0007669"/>
    <property type="project" value="UniProtKB-UniRule"/>
</dbReference>
<keyword evidence="1 4" id="KW-0689">Ribosomal protein</keyword>